<name>A0A8K0L8I8_9PEZI</name>
<dbReference type="OrthoDB" id="10265903at2759"/>
<dbReference type="AlphaFoldDB" id="A0A8K0L8I8"/>
<dbReference type="GO" id="GO:0005840">
    <property type="term" value="C:ribosome"/>
    <property type="evidence" value="ECO:0007669"/>
    <property type="project" value="UniProtKB-KW"/>
</dbReference>
<dbReference type="Pfam" id="PF00444">
    <property type="entry name" value="Ribosomal_L36"/>
    <property type="match status" value="1"/>
</dbReference>
<reference evidence="5" key="1">
    <citation type="submission" date="2021-07" db="EMBL/GenBank/DDBJ databases">
        <title>Elsinoe batatas strain:CRI-CJ2 Genome sequencing and assembly.</title>
        <authorList>
            <person name="Huang L."/>
        </authorList>
    </citation>
    <scope>NUCLEOTIDE SEQUENCE</scope>
    <source>
        <strain evidence="5">CRI-CJ2</strain>
    </source>
</reference>
<protein>
    <recommendedName>
        <fullName evidence="4">Ribosomal protein</fullName>
    </recommendedName>
</protein>
<dbReference type="PANTHER" id="PTHR18804">
    <property type="entry name" value="RIBOSOMAL PROTEIN"/>
    <property type="match status" value="1"/>
</dbReference>
<evidence type="ECO:0000256" key="3">
    <source>
        <dbReference type="ARBA" id="ARBA00023274"/>
    </source>
</evidence>
<dbReference type="InterPro" id="IPR035977">
    <property type="entry name" value="Ribosomal_bL36_sp"/>
</dbReference>
<dbReference type="InterPro" id="IPR052010">
    <property type="entry name" value="Ribosomal_LSU_bL36"/>
</dbReference>
<evidence type="ECO:0000313" key="6">
    <source>
        <dbReference type="Proteomes" id="UP000809789"/>
    </source>
</evidence>
<proteinExistence type="inferred from homology"/>
<dbReference type="HAMAP" id="MF_00251">
    <property type="entry name" value="Ribosomal_bL36"/>
    <property type="match status" value="1"/>
</dbReference>
<evidence type="ECO:0000256" key="2">
    <source>
        <dbReference type="ARBA" id="ARBA00022980"/>
    </source>
</evidence>
<evidence type="ECO:0000313" key="5">
    <source>
        <dbReference type="EMBL" id="KAG8630897.1"/>
    </source>
</evidence>
<keyword evidence="6" id="KW-1185">Reference proteome</keyword>
<dbReference type="NCBIfam" id="TIGR01022">
    <property type="entry name" value="rpmJ_bact"/>
    <property type="match status" value="1"/>
</dbReference>
<comment type="caution">
    <text evidence="5">The sequence shown here is derived from an EMBL/GenBank/DDBJ whole genome shotgun (WGS) entry which is preliminary data.</text>
</comment>
<dbReference type="EMBL" id="JAESVG020000001">
    <property type="protein sequence ID" value="KAG8630897.1"/>
    <property type="molecule type" value="Genomic_DNA"/>
</dbReference>
<dbReference type="GO" id="GO:0006412">
    <property type="term" value="P:translation"/>
    <property type="evidence" value="ECO:0007669"/>
    <property type="project" value="InterPro"/>
</dbReference>
<dbReference type="Proteomes" id="UP000809789">
    <property type="component" value="Unassembled WGS sequence"/>
</dbReference>
<evidence type="ECO:0000256" key="4">
    <source>
        <dbReference type="RuleBase" id="RU000570"/>
    </source>
</evidence>
<dbReference type="GO" id="GO:0003735">
    <property type="term" value="F:structural constituent of ribosome"/>
    <property type="evidence" value="ECO:0007669"/>
    <property type="project" value="InterPro"/>
</dbReference>
<dbReference type="PANTHER" id="PTHR18804:SF16">
    <property type="entry name" value="RIBOSOMAL PROTEIN"/>
    <property type="match status" value="1"/>
</dbReference>
<keyword evidence="3 4" id="KW-0687">Ribonucleoprotein</keyword>
<dbReference type="SUPFAM" id="SSF57840">
    <property type="entry name" value="Ribosomal protein L36"/>
    <property type="match status" value="1"/>
</dbReference>
<organism evidence="5 6">
    <name type="scientific">Elsinoe batatas</name>
    <dbReference type="NCBI Taxonomy" id="2601811"/>
    <lineage>
        <taxon>Eukaryota</taxon>
        <taxon>Fungi</taxon>
        <taxon>Dikarya</taxon>
        <taxon>Ascomycota</taxon>
        <taxon>Pezizomycotina</taxon>
        <taxon>Dothideomycetes</taxon>
        <taxon>Dothideomycetidae</taxon>
        <taxon>Myriangiales</taxon>
        <taxon>Elsinoaceae</taxon>
        <taxon>Elsinoe</taxon>
    </lineage>
</organism>
<dbReference type="GO" id="GO:1990904">
    <property type="term" value="C:ribonucleoprotein complex"/>
    <property type="evidence" value="ECO:0007669"/>
    <property type="project" value="UniProtKB-KW"/>
</dbReference>
<accession>A0A8K0L8I8</accession>
<keyword evidence="2 4" id="KW-0689">Ribosomal protein</keyword>
<sequence length="126" mass="13632">MSSAALLPRLIGPLPRSGQVASALCRRIPHTQPSSQSHFSTLLRSTHSSTNATNLPSVSQTALSLSRPRSHVLTSNVASLLRGARGMKVRSSVKKLCDGCKSVRRKGGKYVYIICSKNPKHKQRQG</sequence>
<comment type="similarity">
    <text evidence="1 4">Belongs to the bacterial ribosomal protein bL36 family.</text>
</comment>
<dbReference type="InterPro" id="IPR000473">
    <property type="entry name" value="Ribosomal_bL36"/>
</dbReference>
<gene>
    <name evidence="5" type="ORF">KVT40_000037</name>
</gene>
<evidence type="ECO:0000256" key="1">
    <source>
        <dbReference type="ARBA" id="ARBA00007645"/>
    </source>
</evidence>